<evidence type="ECO:0000313" key="3">
    <source>
        <dbReference type="EMBL" id="KAG9475157.1"/>
    </source>
</evidence>
<evidence type="ECO:0000259" key="1">
    <source>
        <dbReference type="PROSITE" id="PS50011"/>
    </source>
</evidence>
<dbReference type="SUPFAM" id="SSF56112">
    <property type="entry name" value="Protein kinase-like (PK-like)"/>
    <property type="match status" value="1"/>
</dbReference>
<keyword evidence="4" id="KW-1185">Reference proteome</keyword>
<protein>
    <recommendedName>
        <fullName evidence="5">Protein kinase domain-containing protein</fullName>
    </recommendedName>
</protein>
<gene>
    <name evidence="3" type="ORF">GDO78_003559</name>
</gene>
<dbReference type="GO" id="GO:0004706">
    <property type="term" value="F:JUN kinase kinase kinase activity"/>
    <property type="evidence" value="ECO:0007669"/>
    <property type="project" value="TreeGrafter"/>
</dbReference>
<dbReference type="PANTHER" id="PTHR44329:SF143">
    <property type="entry name" value="RECEPTOR INTERACTING SERINE_THREONINE KINASE 2"/>
    <property type="match status" value="1"/>
</dbReference>
<dbReference type="Gene3D" id="1.10.533.10">
    <property type="entry name" value="Death Domain, Fas"/>
    <property type="match status" value="1"/>
</dbReference>
<dbReference type="Gene3D" id="1.10.510.10">
    <property type="entry name" value="Transferase(Phosphotransferase) domain 1"/>
    <property type="match status" value="1"/>
</dbReference>
<dbReference type="SUPFAM" id="SSF47986">
    <property type="entry name" value="DEATH domain"/>
    <property type="match status" value="1"/>
</dbReference>
<feature type="domain" description="CARD" evidence="2">
    <location>
        <begin position="400"/>
        <end position="471"/>
    </location>
</feature>
<name>A0A8J6ESN4_ELECQ</name>
<evidence type="ECO:0000259" key="2">
    <source>
        <dbReference type="PROSITE" id="PS50209"/>
    </source>
</evidence>
<accession>A0A8J6ESN4</accession>
<evidence type="ECO:0000313" key="4">
    <source>
        <dbReference type="Proteomes" id="UP000770717"/>
    </source>
</evidence>
<dbReference type="InterPro" id="IPR001315">
    <property type="entry name" value="CARD"/>
</dbReference>
<comment type="caution">
    <text evidence="3">The sequence shown here is derived from an EMBL/GenBank/DDBJ whole genome shotgun (WGS) entry which is preliminary data.</text>
</comment>
<dbReference type="AlphaFoldDB" id="A0A8J6ESN4"/>
<dbReference type="EMBL" id="WNTK01000012">
    <property type="protein sequence ID" value="KAG9475157.1"/>
    <property type="molecule type" value="Genomic_DNA"/>
</dbReference>
<dbReference type="InterPro" id="IPR011029">
    <property type="entry name" value="DEATH-like_dom_sf"/>
</dbReference>
<dbReference type="PROSITE" id="PS50209">
    <property type="entry name" value="CARD"/>
    <property type="match status" value="1"/>
</dbReference>
<dbReference type="Pfam" id="PF00619">
    <property type="entry name" value="CARD"/>
    <property type="match status" value="1"/>
</dbReference>
<dbReference type="PROSITE" id="PS50011">
    <property type="entry name" value="PROTEIN_KINASE_DOM"/>
    <property type="match status" value="1"/>
</dbReference>
<evidence type="ECO:0008006" key="5">
    <source>
        <dbReference type="Google" id="ProtNLM"/>
    </source>
</evidence>
<dbReference type="OrthoDB" id="4062651at2759"/>
<dbReference type="GO" id="GO:0005524">
    <property type="term" value="F:ATP binding"/>
    <property type="evidence" value="ECO:0007669"/>
    <property type="project" value="InterPro"/>
</dbReference>
<dbReference type="InterPro" id="IPR011009">
    <property type="entry name" value="Kinase-like_dom_sf"/>
</dbReference>
<dbReference type="Pfam" id="PF00069">
    <property type="entry name" value="Pkinase"/>
    <property type="match status" value="1"/>
</dbReference>
<reference evidence="3" key="1">
    <citation type="thesis" date="2020" institute="ProQuest LLC" country="789 East Eisenhower Parkway, Ann Arbor, MI, USA">
        <title>Comparative Genomics and Chromosome Evolution.</title>
        <authorList>
            <person name="Mudd A.B."/>
        </authorList>
    </citation>
    <scope>NUCLEOTIDE SEQUENCE</scope>
    <source>
        <strain evidence="3">HN-11 Male</strain>
        <tissue evidence="3">Kidney and liver</tissue>
    </source>
</reference>
<dbReference type="InterPro" id="IPR051681">
    <property type="entry name" value="Ser/Thr_Kinases-Pseudokinases"/>
</dbReference>
<dbReference type="InterPro" id="IPR000719">
    <property type="entry name" value="Prot_kinase_dom"/>
</dbReference>
<sequence>MSLPIISQRDLKTYQIVKTSTEYVYKSTYAPTGSSVFIKLLALAERNDRDRQTILSDVEYVSKRRSERLIEIVGIFRTPNTIGIVTEWMPNESLHSLLQQCALYPTLPLSIIIRILTDVTAGLSFLHNQRPPIMLQRLKPCNVLLDAQYRAKLSDFWLSDLQKVNFSKDQQENTSVIYLSPQRLQKHRPTTADDIYSLGIILHETLSRKQPFQEKHPLKLVTEITRGMRPQPDIDVILKETSLQHSHRTNLSQLTHLCWHQNPNMRPTAAECLSRLQNIQQNFSKEEIQFEIDSLNKGKEQPQERIMEFDIKYLDEGWLTRSRAQSVPEASTEQLSLCPETKKEKRSASLPVSVSKTNVHMPTTCPEQRAARNYGVNWTHRNVADSVPCPHLIWSVNYVETLKRNRETILNRVTEGHLNHLIDTMRSRCVLSREDSENINAERILKARTRKCLETCSEKGEEASRMFLDSLASQNTHPRNPA</sequence>
<feature type="domain" description="Protein kinase" evidence="1">
    <location>
        <begin position="10"/>
        <end position="283"/>
    </location>
</feature>
<dbReference type="PANTHER" id="PTHR44329">
    <property type="entry name" value="SERINE/THREONINE-PROTEIN KINASE TNNI3K-RELATED"/>
    <property type="match status" value="1"/>
</dbReference>
<organism evidence="3 4">
    <name type="scientific">Eleutherodactylus coqui</name>
    <name type="common">Puerto Rican coqui</name>
    <dbReference type="NCBI Taxonomy" id="57060"/>
    <lineage>
        <taxon>Eukaryota</taxon>
        <taxon>Metazoa</taxon>
        <taxon>Chordata</taxon>
        <taxon>Craniata</taxon>
        <taxon>Vertebrata</taxon>
        <taxon>Euteleostomi</taxon>
        <taxon>Amphibia</taxon>
        <taxon>Batrachia</taxon>
        <taxon>Anura</taxon>
        <taxon>Neobatrachia</taxon>
        <taxon>Hyloidea</taxon>
        <taxon>Eleutherodactylidae</taxon>
        <taxon>Eleutherodactylinae</taxon>
        <taxon>Eleutherodactylus</taxon>
        <taxon>Eleutherodactylus</taxon>
    </lineage>
</organism>
<proteinExistence type="predicted"/>
<dbReference type="Proteomes" id="UP000770717">
    <property type="component" value="Unassembled WGS sequence"/>
</dbReference>
<dbReference type="GO" id="GO:0042981">
    <property type="term" value="P:regulation of apoptotic process"/>
    <property type="evidence" value="ECO:0007669"/>
    <property type="project" value="InterPro"/>
</dbReference>